<proteinExistence type="predicted"/>
<dbReference type="PANTHER" id="PTHR44167:SF24">
    <property type="entry name" value="SERINE_THREONINE-PROTEIN KINASE CHK2"/>
    <property type="match status" value="1"/>
</dbReference>
<dbReference type="PROSITE" id="PS50011">
    <property type="entry name" value="PROTEIN_KINASE_DOM"/>
    <property type="match status" value="1"/>
</dbReference>
<reference evidence="2 3" key="1">
    <citation type="journal article" date="2015" name="Microbiome">
        <title>Genomic resolution of linkages in carbon, nitrogen, and sulfur cycling among widespread estuary sediment bacteria.</title>
        <authorList>
            <person name="Baker B.J."/>
            <person name="Lazar C.S."/>
            <person name="Teske A.P."/>
            <person name="Dick G.J."/>
        </authorList>
    </citation>
    <scope>NUCLEOTIDE SEQUENCE [LARGE SCALE GENOMIC DNA]</scope>
    <source>
        <strain evidence="2">DG_54_3</strain>
    </source>
</reference>
<dbReference type="InterPro" id="IPR011009">
    <property type="entry name" value="Kinase-like_dom_sf"/>
</dbReference>
<evidence type="ECO:0000313" key="3">
    <source>
        <dbReference type="Proteomes" id="UP000051861"/>
    </source>
</evidence>
<dbReference type="PANTHER" id="PTHR44167">
    <property type="entry name" value="OVARIAN-SPECIFIC SERINE/THREONINE-PROTEIN KINASE LOK-RELATED"/>
    <property type="match status" value="1"/>
</dbReference>
<comment type="caution">
    <text evidence="2">The sequence shown here is derived from an EMBL/GenBank/DDBJ whole genome shotgun (WGS) entry which is preliminary data.</text>
</comment>
<evidence type="ECO:0000259" key="1">
    <source>
        <dbReference type="PROSITE" id="PS50011"/>
    </source>
</evidence>
<dbReference type="Proteomes" id="UP000051861">
    <property type="component" value="Unassembled WGS sequence"/>
</dbReference>
<dbReference type="InterPro" id="IPR008271">
    <property type="entry name" value="Ser/Thr_kinase_AS"/>
</dbReference>
<feature type="domain" description="Protein kinase" evidence="1">
    <location>
        <begin position="1"/>
        <end position="359"/>
    </location>
</feature>
<accession>A0A0S7Y4R0</accession>
<protein>
    <recommendedName>
        <fullName evidence="1">Protein kinase domain-containing protein</fullName>
    </recommendedName>
</protein>
<dbReference type="SMART" id="SM00220">
    <property type="entry name" value="S_TKc"/>
    <property type="match status" value="1"/>
</dbReference>
<evidence type="ECO:0000313" key="2">
    <source>
        <dbReference type="EMBL" id="KPJ69745.1"/>
    </source>
</evidence>
<dbReference type="Gene3D" id="1.10.510.10">
    <property type="entry name" value="Transferase(Phosphotransferase) domain 1"/>
    <property type="match status" value="1"/>
</dbReference>
<dbReference type="GO" id="GO:0004672">
    <property type="term" value="F:protein kinase activity"/>
    <property type="evidence" value="ECO:0007669"/>
    <property type="project" value="InterPro"/>
</dbReference>
<dbReference type="PROSITE" id="PS00108">
    <property type="entry name" value="PROTEIN_KINASE_ST"/>
    <property type="match status" value="1"/>
</dbReference>
<organism evidence="2 3">
    <name type="scientific">candidate division WOR-1 bacterium DG_54_3</name>
    <dbReference type="NCBI Taxonomy" id="1703775"/>
    <lineage>
        <taxon>Bacteria</taxon>
        <taxon>Bacillati</taxon>
        <taxon>Saganbacteria</taxon>
    </lineage>
</organism>
<dbReference type="InterPro" id="IPR000719">
    <property type="entry name" value="Prot_kinase_dom"/>
</dbReference>
<dbReference type="Pfam" id="PF00069">
    <property type="entry name" value="Pkinase"/>
    <property type="match status" value="1"/>
</dbReference>
<dbReference type="GO" id="GO:0005524">
    <property type="term" value="F:ATP binding"/>
    <property type="evidence" value="ECO:0007669"/>
    <property type="project" value="InterPro"/>
</dbReference>
<sequence length="359" mass="41126">MKFSITGPTILARTKRRKTPIPLKIIGSLRDGRKIAVNESKRAADASMAVFPGYLIYPGNRNLDKAAEIVVKFSPDYLEDKFLTLEKKILMKLYDLEGIPRVIEQGVAGVSYWGYDQNRLKCIERNAPFFVMSKIEGRNLNSLTLKMQEKVMPSRKEVAFLASKVFPLLAERLAGIHDKKVVHRDVKPQNVMIDRKEDSLTLIDFGRANWLNTSTPRSDFGTFGFLPPELILSKPKVEDVRVDVYALGVTCFKVLTGEKAILYSGMKNDWQNIWSSVQYFSNMSSMKNYYRMLCFFGRLSPEELIMLSNMPSDLKQTGLGKYLGRLFHPARIKRPYNMWKIAENLRKFGGELAELEIWS</sequence>
<dbReference type="SUPFAM" id="SSF56112">
    <property type="entry name" value="Protein kinase-like (PK-like)"/>
    <property type="match status" value="1"/>
</dbReference>
<name>A0A0S7Y4R0_UNCSA</name>
<gene>
    <name evidence="2" type="ORF">AMJ44_02710</name>
</gene>
<dbReference type="EMBL" id="LIZX01000015">
    <property type="protein sequence ID" value="KPJ69745.1"/>
    <property type="molecule type" value="Genomic_DNA"/>
</dbReference>
<dbReference type="AlphaFoldDB" id="A0A0S7Y4R0"/>